<keyword evidence="1" id="KW-1133">Transmembrane helix</keyword>
<feature type="transmembrane region" description="Helical" evidence="1">
    <location>
        <begin position="67"/>
        <end position="89"/>
    </location>
</feature>
<comment type="caution">
    <text evidence="3">The sequence shown here is derived from an EMBL/GenBank/DDBJ whole genome shotgun (WGS) entry which is preliminary data.</text>
</comment>
<proteinExistence type="predicted"/>
<sequence length="161" mass="17378">MTQPYNARTIPQRPSGWPVGSFHTYAEAQAAVDYLSDQEFPVEELTIVGVDLMQVEKVTGRLTWGRVLGGGALSGLWFGLFVGLLFALFSPEPMLSMLTAVVIGIIFGLIFAGVGYAMTQGKRDFSSATTIVAGRYDVLCEASQAPRARDMISKNLPQAGQ</sequence>
<dbReference type="EMBL" id="PNHG01000001">
    <property type="protein sequence ID" value="PMC65550.1"/>
    <property type="molecule type" value="Genomic_DNA"/>
</dbReference>
<keyword evidence="1" id="KW-0812">Transmembrane</keyword>
<keyword evidence="4" id="KW-1185">Reference proteome</keyword>
<dbReference type="InterPro" id="IPR025889">
    <property type="entry name" value="GSP17M-like_dom"/>
</dbReference>
<accession>A0A2N6T8A0</accession>
<dbReference type="AlphaFoldDB" id="A0A2N6T8A0"/>
<name>A0A2N6T8A0_9CORY</name>
<organism evidence="3 4">
    <name type="scientific">Corynebacterium tuscaniense</name>
    <dbReference type="NCBI Taxonomy" id="302449"/>
    <lineage>
        <taxon>Bacteria</taxon>
        <taxon>Bacillati</taxon>
        <taxon>Actinomycetota</taxon>
        <taxon>Actinomycetes</taxon>
        <taxon>Mycobacteriales</taxon>
        <taxon>Corynebacteriaceae</taxon>
        <taxon>Corynebacterium</taxon>
    </lineage>
</organism>
<reference evidence="3 4" key="1">
    <citation type="submission" date="2017-09" db="EMBL/GenBank/DDBJ databases">
        <title>Bacterial strain isolated from the female urinary microbiota.</title>
        <authorList>
            <person name="Thomas-White K."/>
            <person name="Kumar N."/>
            <person name="Forster S."/>
            <person name="Putonti C."/>
            <person name="Lawley T."/>
            <person name="Wolfe A.J."/>
        </authorList>
    </citation>
    <scope>NUCLEOTIDE SEQUENCE [LARGE SCALE GENOMIC DNA]</scope>
    <source>
        <strain evidence="3 4">UMB0792</strain>
    </source>
</reference>
<evidence type="ECO:0000259" key="2">
    <source>
        <dbReference type="Pfam" id="PF11181"/>
    </source>
</evidence>
<dbReference type="Pfam" id="PF11181">
    <property type="entry name" value="YflT"/>
    <property type="match status" value="1"/>
</dbReference>
<feature type="transmembrane region" description="Helical" evidence="1">
    <location>
        <begin position="95"/>
        <end position="117"/>
    </location>
</feature>
<protein>
    <submittedName>
        <fullName evidence="3">DUF4199 domain-containing protein</fullName>
    </submittedName>
</protein>
<dbReference type="Proteomes" id="UP000235836">
    <property type="component" value="Unassembled WGS sequence"/>
</dbReference>
<dbReference type="RefSeq" id="WP_034662621.1">
    <property type="nucleotide sequence ID" value="NZ_JBHRZL010000002.1"/>
</dbReference>
<evidence type="ECO:0000313" key="4">
    <source>
        <dbReference type="Proteomes" id="UP000235836"/>
    </source>
</evidence>
<gene>
    <name evidence="3" type="ORF">CJ203_00755</name>
</gene>
<evidence type="ECO:0000313" key="3">
    <source>
        <dbReference type="EMBL" id="PMC65550.1"/>
    </source>
</evidence>
<keyword evidence="1" id="KW-0472">Membrane</keyword>
<feature type="domain" description="General stress protein 17M-like" evidence="2">
    <location>
        <begin position="19"/>
        <end position="103"/>
    </location>
</feature>
<evidence type="ECO:0000256" key="1">
    <source>
        <dbReference type="SAM" id="Phobius"/>
    </source>
</evidence>